<dbReference type="EMBL" id="CP130144">
    <property type="protein sequence ID" value="WNZ45280.1"/>
    <property type="molecule type" value="Genomic_DNA"/>
</dbReference>
<evidence type="ECO:0000313" key="1">
    <source>
        <dbReference type="EMBL" id="WNZ45280.1"/>
    </source>
</evidence>
<gene>
    <name evidence="1" type="ORF">Q2T42_26175</name>
</gene>
<accession>A0AA97AT31</accession>
<proteinExistence type="predicted"/>
<reference evidence="1" key="1">
    <citation type="journal article" date="2023" name="Plants (Basel)">
        <title>Genomic Analysis of Leptolyngbya boryana CZ1 Reveals Efficient Carbon Fixation Modules.</title>
        <authorList>
            <person name="Bai X."/>
            <person name="Wang H."/>
            <person name="Cheng W."/>
            <person name="Wang J."/>
            <person name="Ma M."/>
            <person name="Hu H."/>
            <person name="Song Z."/>
            <person name="Ma H."/>
            <person name="Fan Y."/>
            <person name="Du C."/>
            <person name="Xu J."/>
        </authorList>
    </citation>
    <scope>NUCLEOTIDE SEQUENCE</scope>
    <source>
        <strain evidence="1">CZ1</strain>
    </source>
</reference>
<reference evidence="1" key="2">
    <citation type="submission" date="2023-07" db="EMBL/GenBank/DDBJ databases">
        <authorList>
            <person name="Bai X.-H."/>
            <person name="Wang H.-H."/>
            <person name="Wang J."/>
            <person name="Ma M.-Y."/>
            <person name="Hu H.-H."/>
            <person name="Song Z.-L."/>
            <person name="Ma H.-G."/>
            <person name="Fan Y."/>
            <person name="Du C.-Y."/>
            <person name="Xu J.-C."/>
        </authorList>
    </citation>
    <scope>NUCLEOTIDE SEQUENCE</scope>
    <source>
        <strain evidence="1">CZ1</strain>
    </source>
</reference>
<name>A0AA97AT31_LEPBY</name>
<organism evidence="1">
    <name type="scientific">Leptolyngbya boryana CZ1</name>
    <dbReference type="NCBI Taxonomy" id="3060204"/>
    <lineage>
        <taxon>Bacteria</taxon>
        <taxon>Bacillati</taxon>
        <taxon>Cyanobacteriota</taxon>
        <taxon>Cyanophyceae</taxon>
        <taxon>Leptolyngbyales</taxon>
        <taxon>Leptolyngbyaceae</taxon>
        <taxon>Leptolyngbya group</taxon>
        <taxon>Leptolyngbya</taxon>
    </lineage>
</organism>
<protein>
    <submittedName>
        <fullName evidence="1">Uncharacterized protein</fullName>
    </submittedName>
</protein>
<dbReference type="AlphaFoldDB" id="A0AA97AT31"/>
<sequence>MCTLHRSRTLPLAWLEIEEIDRVDQGEDLLLDGMKVWGASSEEEAQELIEFHRLPHRNILALNLILQWIEQNISSEITSRILQNWDDYQIDQVPEESRYRALKIRTWFDKSNWQSEENTRGNRYFRFVGVAPSVPEIDAKAEADLRQIQPFEIIMICRRILNGELEKTLELHQELVSFLTNEEKFKSLEERFEGQAFVNVVWAMITIILNSPFYTLTEEVEIQLQSIAEGLAAFPIHLDCFSRRQVYDLNAEAFIAHVAPKLLRLNQAESAFRVAAFRCFVGARNGSTCTFMGSWIKEYGLENPLTRQLINVAPRIARLVLLTRAFAYIKHIQKVSRPDGSYIFPRPEEIDHEIGKREDPQIEEAWLSLQHDFVESKLQVVIPI</sequence>
<dbReference type="RefSeq" id="WP_316426999.1">
    <property type="nucleotide sequence ID" value="NZ_CP130144.1"/>
</dbReference>